<evidence type="ECO:0000313" key="4">
    <source>
        <dbReference type="Proteomes" id="UP000001469"/>
    </source>
</evidence>
<feature type="region of interest" description="Disordered" evidence="2">
    <location>
        <begin position="192"/>
        <end position="221"/>
    </location>
</feature>
<dbReference type="RefSeq" id="YP_271901.1">
    <property type="nucleotide sequence ID" value="NC_007217.1"/>
</dbReference>
<dbReference type="Proteomes" id="UP000001469">
    <property type="component" value="Segment"/>
</dbReference>
<feature type="compositionally biased region" description="Basic and acidic residues" evidence="2">
    <location>
        <begin position="325"/>
        <end position="336"/>
    </location>
</feature>
<reference evidence="3 4" key="1">
    <citation type="journal article" date="2005" name="J. Virol.">
        <title>Constituents of SH1, a novel lipid-containing virus infecting the halophilic euryarchaeon Haloarcula hispanica.</title>
        <authorList>
            <person name="Bamford D.H."/>
            <person name="Ravantti J.J."/>
            <person name="Ronnholm G."/>
            <person name="Laurinavicius S."/>
            <person name="Kukkaro P."/>
            <person name="Dyall-Smith M."/>
            <person name="Somerharju P."/>
            <person name="Kalkkinen N."/>
            <person name="Bamford J.K."/>
        </authorList>
    </citation>
    <scope>NUCLEOTIDE SEQUENCE</scope>
</reference>
<accession>Q4KPE3</accession>
<keyword evidence="1" id="KW-0175">Coiled coil</keyword>
<dbReference type="EMBL" id="AY950802">
    <property type="protein sequence ID" value="AAY24970.1"/>
    <property type="molecule type" value="Genomic_DNA"/>
</dbReference>
<dbReference type="OrthoDB" id="8006at10239"/>
<dbReference type="GeneID" id="5176976"/>
<evidence type="ECO:0000256" key="2">
    <source>
        <dbReference type="SAM" id="MobiDB-lite"/>
    </source>
</evidence>
<proteinExistence type="predicted"/>
<feature type="region of interest" description="Disordered" evidence="2">
    <location>
        <begin position="325"/>
        <end position="346"/>
    </location>
</feature>
<sequence>MTSDRDPKVSYRMPQETLDAIDTLAEQYDVARSALLRRFDAYGLESNAEAVAVEAQIAKLRREIIDFGRPIDDAGGFAGRVRSDFEQRFKNGYGAKWLVAKAENYRREAEMLEEKVEEHPDAPPIEDGELVEEVDRVLRDALEALKLSDWADRYSNPFERLTGVSDGKEGRRFALVLTRNALKMDRDLEPLRSGIGSDRRVRGDDLPDLADEELPPNVSRDDVARVARELSERGVNPDEIDLDPTEFDPFGWTDVDAEEVEDDVVTVENPDTNGELTDGGQQVVTPDGGGNEAIQVYADSDDSPEPDRTVGDLVEWAAERLRDDRSYSDYEDWKAEQKRRKARESAENQVRAVFETDTTNWQTEIMDRSTLTPDDIVELADDYNDERTAALRGERESAPQAVADGEGGVTLE</sequence>
<dbReference type="KEGG" id="vg:5176976"/>
<protein>
    <submittedName>
        <fullName evidence="3">ORF 44</fullName>
    </submittedName>
</protein>
<feature type="compositionally biased region" description="Polar residues" evidence="2">
    <location>
        <begin position="269"/>
        <end position="284"/>
    </location>
</feature>
<keyword evidence="4" id="KW-1185">Reference proteome</keyword>
<organism evidence="3 4">
    <name type="scientific">Haloarcula hispanica SH1 virus</name>
    <dbReference type="NCBI Taxonomy" id="326574"/>
    <lineage>
        <taxon>Viruses</taxon>
        <taxon>Singelaviria</taxon>
        <taxon>Helvetiavirae</taxon>
        <taxon>Dividoviricota</taxon>
        <taxon>Laserviricetes</taxon>
        <taxon>Halopanivirales</taxon>
        <taxon>Sphaerolipoviridae</taxon>
        <taxon>Alphasphaerolipovirus</taxon>
        <taxon>Alphasphaerolipovirus serpentinense</taxon>
    </lineage>
</organism>
<feature type="region of interest" description="Disordered" evidence="2">
    <location>
        <begin position="391"/>
        <end position="412"/>
    </location>
</feature>
<name>Q4KPE3_9VIRU</name>
<feature type="coiled-coil region" evidence="1">
    <location>
        <begin position="95"/>
        <end position="122"/>
    </location>
</feature>
<evidence type="ECO:0000256" key="1">
    <source>
        <dbReference type="SAM" id="Coils"/>
    </source>
</evidence>
<feature type="region of interest" description="Disordered" evidence="2">
    <location>
        <begin position="268"/>
        <end position="309"/>
    </location>
</feature>
<evidence type="ECO:0000313" key="3">
    <source>
        <dbReference type="EMBL" id="AAY24970.1"/>
    </source>
</evidence>